<keyword evidence="11" id="KW-1185">Reference proteome</keyword>
<dbReference type="Pfam" id="PF08774">
    <property type="entry name" value="VRR_NUC"/>
    <property type="match status" value="1"/>
</dbReference>
<evidence type="ECO:0000313" key="12">
    <source>
        <dbReference type="RefSeq" id="XP_034231638.1"/>
    </source>
</evidence>
<sequence>MAASTASTSTGHTQADDDEDVAAAAGLKRCWVVVERLPAAHRANVNGGGAPAVPAKHDHAGLTRECSVVLEKLDLGNNTTWTLDSVARAKRPKKATAKGVQWDTRLRHEKRRRALRDGAVQKKAALLVTQRSAWRRGRARGWKTATASTAKSTTTSSTASENAAADEHKLLYLSTFGDLVKKLAEETGDCSSTLAEYERQVLRQWLQLSAETGAVYLRLLGLKEPWIRGSQVRCQEGSILEHFAALAQTGFVSSEFQSADLKHILELLRKDEVEAVADGLVTLPASSKRNKLSFVRAVQRFSVETPQALPRLQARLCVALGGCVRVLAVPRQLVERVLLLLAAWAPCPPDGDRLRAARAMLLRPVPQPLRLEGLGWRGLPPPLRCMFTTRQQAVAWESIASHRTDLEEAVKQSHWPKVANVTEELLQSYRSHLATCSLNDDVANRTLGNALAEALTVAAETLVRSWEEDKKTLALTVYCELLGQRLHAQEKRVLWVAGHTKLMQATPDGQHAAAELLIGELEDGGHRGAQRAHLERSAAAFLAFVQRPQGQGRGRGDQADLTEDVRARLAELLSAPVELQDLAVVRLTASALPGKSASLKKVFVFQPAAGAKKQHLSVEERVMAKYAKSGEFPLGLDDEGETLVSLAVLAFWNAVYDGGVDDAWGSPCQDRPLDWATDRFWVTRHMAMEERCDALLQHADAEGHAAVAADLLAARDALAGTPSLVRWQLLQELDLEGLLKCISVPLFVAICRRLLSDFSSYRSGFPDLLLWNPTESKSLFVEVKGPKDELSLHQAKWLEFLKQSGATVAVVEVRTK</sequence>
<dbReference type="AlphaFoldDB" id="A0A6P8XX36"/>
<keyword evidence="8" id="KW-0234">DNA repair</keyword>
<dbReference type="EC" id="3.1.4.1" evidence="8"/>
<feature type="region of interest" description="Disordered" evidence="9">
    <location>
        <begin position="139"/>
        <end position="161"/>
    </location>
</feature>
<evidence type="ECO:0000259" key="10">
    <source>
        <dbReference type="SMART" id="SM00990"/>
    </source>
</evidence>
<keyword evidence="3 8" id="KW-0540">Nuclease</keyword>
<feature type="domain" description="VRR-NUC" evidence="10">
    <location>
        <begin position="700"/>
        <end position="815"/>
    </location>
</feature>
<evidence type="ECO:0000256" key="5">
    <source>
        <dbReference type="ARBA" id="ARBA00022801"/>
    </source>
</evidence>
<dbReference type="GO" id="GO:0017108">
    <property type="term" value="F:5'-flap endonuclease activity"/>
    <property type="evidence" value="ECO:0007669"/>
    <property type="project" value="TreeGrafter"/>
</dbReference>
<dbReference type="Proteomes" id="UP000515158">
    <property type="component" value="Unplaced"/>
</dbReference>
<dbReference type="GO" id="GO:0005634">
    <property type="term" value="C:nucleus"/>
    <property type="evidence" value="ECO:0007669"/>
    <property type="project" value="UniProtKB-SubCell"/>
</dbReference>
<comment type="catalytic activity">
    <reaction evidence="1 8">
        <text>Hydrolytically removes 5'-nucleotides successively from the 3'-hydroxy termini of 3'-hydroxy-terminated oligonucleotides.</text>
        <dbReference type="EC" id="3.1.4.1"/>
    </reaction>
</comment>
<feature type="compositionally biased region" description="Low complexity" evidence="9">
    <location>
        <begin position="142"/>
        <end position="161"/>
    </location>
</feature>
<dbReference type="PANTHER" id="PTHR15749:SF4">
    <property type="entry name" value="FANCONI-ASSOCIATED NUCLEASE 1"/>
    <property type="match status" value="1"/>
</dbReference>
<organism evidence="12">
    <name type="scientific">Thrips palmi</name>
    <name type="common">Melon thrips</name>
    <dbReference type="NCBI Taxonomy" id="161013"/>
    <lineage>
        <taxon>Eukaryota</taxon>
        <taxon>Metazoa</taxon>
        <taxon>Ecdysozoa</taxon>
        <taxon>Arthropoda</taxon>
        <taxon>Hexapoda</taxon>
        <taxon>Insecta</taxon>
        <taxon>Pterygota</taxon>
        <taxon>Neoptera</taxon>
        <taxon>Paraneoptera</taxon>
        <taxon>Thysanoptera</taxon>
        <taxon>Terebrantia</taxon>
        <taxon>Thripoidea</taxon>
        <taxon>Thripidae</taxon>
        <taxon>Thrips</taxon>
    </lineage>
</organism>
<dbReference type="GO" id="GO:0046872">
    <property type="term" value="F:metal ion binding"/>
    <property type="evidence" value="ECO:0007669"/>
    <property type="project" value="UniProtKB-KW"/>
</dbReference>
<evidence type="ECO:0000256" key="2">
    <source>
        <dbReference type="ARBA" id="ARBA00005533"/>
    </source>
</evidence>
<keyword evidence="6 8" id="KW-0460">Magnesium</keyword>
<keyword evidence="4 8" id="KW-0479">Metal-binding</keyword>
<evidence type="ECO:0000256" key="9">
    <source>
        <dbReference type="SAM" id="MobiDB-lite"/>
    </source>
</evidence>
<evidence type="ECO:0000256" key="7">
    <source>
        <dbReference type="ARBA" id="ARBA00023211"/>
    </source>
</evidence>
<dbReference type="GO" id="GO:0036297">
    <property type="term" value="P:interstrand cross-link repair"/>
    <property type="evidence" value="ECO:0007669"/>
    <property type="project" value="InterPro"/>
</dbReference>
<dbReference type="RefSeq" id="XP_034231638.1">
    <property type="nucleotide sequence ID" value="XM_034375747.1"/>
</dbReference>
<keyword evidence="5 8" id="KW-0378">Hydrolase</keyword>
<dbReference type="SMART" id="SM00990">
    <property type="entry name" value="VRR_NUC"/>
    <property type="match status" value="1"/>
</dbReference>
<keyword evidence="7 8" id="KW-0464">Manganese</keyword>
<comment type="similarity">
    <text evidence="2 8">Belongs to the FAN1 family.</text>
</comment>
<comment type="subcellular location">
    <subcellularLocation>
        <location evidence="8">Nucleus</location>
    </subcellularLocation>
</comment>
<dbReference type="InParanoid" id="A0A6P8XX36"/>
<comment type="cofactor">
    <cofactor evidence="8">
        <name>Mg(2+)</name>
        <dbReference type="ChEBI" id="CHEBI:18420"/>
    </cofactor>
    <cofactor evidence="8">
        <name>Mn(2+)</name>
        <dbReference type="ChEBI" id="CHEBI:29035"/>
    </cofactor>
</comment>
<evidence type="ECO:0000313" key="11">
    <source>
        <dbReference type="Proteomes" id="UP000515158"/>
    </source>
</evidence>
<dbReference type="GO" id="GO:0070336">
    <property type="term" value="F:flap-structured DNA binding"/>
    <property type="evidence" value="ECO:0007669"/>
    <property type="project" value="TreeGrafter"/>
</dbReference>
<dbReference type="InterPro" id="IPR014883">
    <property type="entry name" value="VRR_NUC"/>
</dbReference>
<gene>
    <name evidence="12" type="primary">LOC117639812</name>
</gene>
<keyword evidence="8" id="KW-0539">Nucleus</keyword>
<reference evidence="12" key="1">
    <citation type="submission" date="2025-08" db="UniProtKB">
        <authorList>
            <consortium name="RefSeq"/>
        </authorList>
    </citation>
    <scope>IDENTIFICATION</scope>
    <source>
        <tissue evidence="12">Total insect</tissue>
    </source>
</reference>
<dbReference type="OrthoDB" id="76364at2759"/>
<dbReference type="InterPro" id="IPR011856">
    <property type="entry name" value="tRNA_endonuc-like_dom_sf"/>
</dbReference>
<evidence type="ECO:0000256" key="6">
    <source>
        <dbReference type="ARBA" id="ARBA00022842"/>
    </source>
</evidence>
<proteinExistence type="inferred from homology"/>
<dbReference type="PANTHER" id="PTHR15749">
    <property type="entry name" value="FANCONI-ASSOCIATED NUCLEASE 1"/>
    <property type="match status" value="1"/>
</dbReference>
<accession>A0A6P8XX36</accession>
<evidence type="ECO:0000256" key="4">
    <source>
        <dbReference type="ARBA" id="ARBA00022723"/>
    </source>
</evidence>
<dbReference type="GeneID" id="117639812"/>
<comment type="function">
    <text evidence="8">Nuclease required for the repair of DNA interstrand cross-links (ICL). Acts as a 5'-3' exonuclease that anchors at a cut end of DNA and cleaves DNA successively at every third nucleotide, allowing to excise an ICL from one strand through flanking incisions.</text>
</comment>
<keyword evidence="8" id="KW-0227">DNA damage</keyword>
<dbReference type="KEGG" id="tpal:117639812"/>
<evidence type="ECO:0000256" key="8">
    <source>
        <dbReference type="RuleBase" id="RU365033"/>
    </source>
</evidence>
<dbReference type="GO" id="GO:0004528">
    <property type="term" value="F:phosphodiesterase I activity"/>
    <property type="evidence" value="ECO:0007669"/>
    <property type="project" value="UniProtKB-EC"/>
</dbReference>
<name>A0A6P8XX36_THRPL</name>
<protein>
    <recommendedName>
        <fullName evidence="8">Fanconi-associated nuclease</fullName>
        <ecNumber evidence="8">3.1.4.1</ecNumber>
    </recommendedName>
</protein>
<evidence type="ECO:0000256" key="3">
    <source>
        <dbReference type="ARBA" id="ARBA00022722"/>
    </source>
</evidence>
<dbReference type="GO" id="GO:0008409">
    <property type="term" value="F:5'-3' exonuclease activity"/>
    <property type="evidence" value="ECO:0007669"/>
    <property type="project" value="TreeGrafter"/>
</dbReference>
<dbReference type="Gene3D" id="3.40.1350.10">
    <property type="match status" value="1"/>
</dbReference>
<dbReference type="InterPro" id="IPR033315">
    <property type="entry name" value="Fan1-like"/>
</dbReference>
<evidence type="ECO:0000256" key="1">
    <source>
        <dbReference type="ARBA" id="ARBA00000983"/>
    </source>
</evidence>